<keyword evidence="11" id="KW-1185">Reference proteome</keyword>
<evidence type="ECO:0000313" key="11">
    <source>
        <dbReference type="Proteomes" id="UP001418222"/>
    </source>
</evidence>
<keyword evidence="8" id="KW-0539">Nucleus</keyword>
<comment type="function">
    <text evidence="1">May act as a substrate-specific adapter of an E3 ubiquitin-protein ligase complex (CUL3-RBX1-BTB) which mediates the ubiquitination and subsequent proteasomal degradation of target proteins.</text>
</comment>
<dbReference type="PANTHER" id="PTHR31060">
    <property type="entry name" value="OSJNBA0011J08.25 PROTEIN-RELATED"/>
    <property type="match status" value="1"/>
</dbReference>
<comment type="pathway">
    <text evidence="3">Protein modification; protein ubiquitination.</text>
</comment>
<dbReference type="AlphaFoldDB" id="A0AAP0BIY0"/>
<dbReference type="InterPro" id="IPR003657">
    <property type="entry name" value="WRKY_dom"/>
</dbReference>
<comment type="subcellular location">
    <subcellularLocation>
        <location evidence="2">Nucleus</location>
    </subcellularLocation>
</comment>
<dbReference type="SUPFAM" id="SSF118290">
    <property type="entry name" value="WRKY DNA-binding domain"/>
    <property type="match status" value="1"/>
</dbReference>
<keyword evidence="4" id="KW-0833">Ubl conjugation pathway</keyword>
<evidence type="ECO:0000256" key="7">
    <source>
        <dbReference type="ARBA" id="ARBA00023163"/>
    </source>
</evidence>
<dbReference type="Gene3D" id="2.20.25.80">
    <property type="entry name" value="WRKY domain"/>
    <property type="match status" value="1"/>
</dbReference>
<evidence type="ECO:0000313" key="10">
    <source>
        <dbReference type="EMBL" id="KAK8940942.1"/>
    </source>
</evidence>
<evidence type="ECO:0000256" key="4">
    <source>
        <dbReference type="ARBA" id="ARBA00022786"/>
    </source>
</evidence>
<dbReference type="GO" id="GO:0043565">
    <property type="term" value="F:sequence-specific DNA binding"/>
    <property type="evidence" value="ECO:0007669"/>
    <property type="project" value="InterPro"/>
</dbReference>
<evidence type="ECO:0000259" key="9">
    <source>
        <dbReference type="PROSITE" id="PS50811"/>
    </source>
</evidence>
<keyword evidence="6" id="KW-0238">DNA-binding</keyword>
<dbReference type="InterPro" id="IPR038920">
    <property type="entry name" value="At3g05675-like"/>
</dbReference>
<evidence type="ECO:0000256" key="6">
    <source>
        <dbReference type="ARBA" id="ARBA00023125"/>
    </source>
</evidence>
<evidence type="ECO:0000256" key="3">
    <source>
        <dbReference type="ARBA" id="ARBA00004906"/>
    </source>
</evidence>
<dbReference type="Pfam" id="PF25553">
    <property type="entry name" value="BTB-POZ_ANK-like"/>
    <property type="match status" value="1"/>
</dbReference>
<accession>A0AAP0BIY0</accession>
<dbReference type="EMBL" id="JBBWWQ010000008">
    <property type="protein sequence ID" value="KAK8940942.1"/>
    <property type="molecule type" value="Genomic_DNA"/>
</dbReference>
<evidence type="ECO:0000256" key="5">
    <source>
        <dbReference type="ARBA" id="ARBA00023015"/>
    </source>
</evidence>
<reference evidence="10 11" key="1">
    <citation type="journal article" date="2022" name="Nat. Plants">
        <title>Genomes of leafy and leafless Platanthera orchids illuminate the evolution of mycoheterotrophy.</title>
        <authorList>
            <person name="Li M.H."/>
            <person name="Liu K.W."/>
            <person name="Li Z."/>
            <person name="Lu H.C."/>
            <person name="Ye Q.L."/>
            <person name="Zhang D."/>
            <person name="Wang J.Y."/>
            <person name="Li Y.F."/>
            <person name="Zhong Z.M."/>
            <person name="Liu X."/>
            <person name="Yu X."/>
            <person name="Liu D.K."/>
            <person name="Tu X.D."/>
            <person name="Liu B."/>
            <person name="Hao Y."/>
            <person name="Liao X.Y."/>
            <person name="Jiang Y.T."/>
            <person name="Sun W.H."/>
            <person name="Chen J."/>
            <person name="Chen Y.Q."/>
            <person name="Ai Y."/>
            <person name="Zhai J.W."/>
            <person name="Wu S.S."/>
            <person name="Zhou Z."/>
            <person name="Hsiao Y.Y."/>
            <person name="Wu W.L."/>
            <person name="Chen Y.Y."/>
            <person name="Lin Y.F."/>
            <person name="Hsu J.L."/>
            <person name="Li C.Y."/>
            <person name="Wang Z.W."/>
            <person name="Zhao X."/>
            <person name="Zhong W.Y."/>
            <person name="Ma X.K."/>
            <person name="Ma L."/>
            <person name="Huang J."/>
            <person name="Chen G.Z."/>
            <person name="Huang M.Z."/>
            <person name="Huang L."/>
            <person name="Peng D.H."/>
            <person name="Luo Y.B."/>
            <person name="Zou S.Q."/>
            <person name="Chen S.P."/>
            <person name="Lan S."/>
            <person name="Tsai W.C."/>
            <person name="Van de Peer Y."/>
            <person name="Liu Z.J."/>
        </authorList>
    </citation>
    <scope>NUCLEOTIDE SEQUENCE [LARGE SCALE GENOMIC DNA]</scope>
    <source>
        <strain evidence="10">Lor287</strain>
    </source>
</reference>
<dbReference type="PANTHER" id="PTHR31060:SF3">
    <property type="entry name" value="OS04G0579700 PROTEIN"/>
    <property type="match status" value="1"/>
</dbReference>
<name>A0AAP0BIY0_9ASPA</name>
<protein>
    <submittedName>
        <fullName evidence="10">BTB/POZ domain-containing protein</fullName>
    </submittedName>
</protein>
<evidence type="ECO:0000256" key="8">
    <source>
        <dbReference type="ARBA" id="ARBA00023242"/>
    </source>
</evidence>
<keyword evidence="7" id="KW-0804">Transcription</keyword>
<sequence>MRRACKGLDRRLIEDGLSNTILTLLLAIQQDILLAWFIRFLNYGDDCPNIQQGFEVWWRRSFWRQNGETSRPTQLRISAAFVPYCDQIYQSTVIVVDKLVDDDNNWRKYGQKQVKGKDIQGTIINVKAFDLLKVDERVNKSVESGNKAAHAGCRVLKYETRRSGGLSLAGCRPRGLAVNLQRFDIQVVAIRSPAVWQFISGGLETGRSSGLLPHLSLLLLVLPSD</sequence>
<evidence type="ECO:0000256" key="2">
    <source>
        <dbReference type="ARBA" id="ARBA00004123"/>
    </source>
</evidence>
<gene>
    <name evidence="10" type="ORF">KSP39_PZI010782</name>
</gene>
<dbReference type="InterPro" id="IPR058039">
    <property type="entry name" value="At3g05675-like_ankyrin"/>
</dbReference>
<keyword evidence="5" id="KW-0805">Transcription regulation</keyword>
<feature type="domain" description="WRKY" evidence="9">
    <location>
        <begin position="95"/>
        <end position="163"/>
    </location>
</feature>
<dbReference type="InterPro" id="IPR036576">
    <property type="entry name" value="WRKY_dom_sf"/>
</dbReference>
<evidence type="ECO:0000256" key="1">
    <source>
        <dbReference type="ARBA" id="ARBA00002668"/>
    </source>
</evidence>
<dbReference type="PROSITE" id="PS50811">
    <property type="entry name" value="WRKY"/>
    <property type="match status" value="1"/>
</dbReference>
<dbReference type="GO" id="GO:0003700">
    <property type="term" value="F:DNA-binding transcription factor activity"/>
    <property type="evidence" value="ECO:0007669"/>
    <property type="project" value="InterPro"/>
</dbReference>
<comment type="caution">
    <text evidence="10">The sequence shown here is derived from an EMBL/GenBank/DDBJ whole genome shotgun (WGS) entry which is preliminary data.</text>
</comment>
<dbReference type="Proteomes" id="UP001418222">
    <property type="component" value="Unassembled WGS sequence"/>
</dbReference>
<dbReference type="GO" id="GO:0005634">
    <property type="term" value="C:nucleus"/>
    <property type="evidence" value="ECO:0007669"/>
    <property type="project" value="UniProtKB-SubCell"/>
</dbReference>
<organism evidence="10 11">
    <name type="scientific">Platanthera zijinensis</name>
    <dbReference type="NCBI Taxonomy" id="2320716"/>
    <lineage>
        <taxon>Eukaryota</taxon>
        <taxon>Viridiplantae</taxon>
        <taxon>Streptophyta</taxon>
        <taxon>Embryophyta</taxon>
        <taxon>Tracheophyta</taxon>
        <taxon>Spermatophyta</taxon>
        <taxon>Magnoliopsida</taxon>
        <taxon>Liliopsida</taxon>
        <taxon>Asparagales</taxon>
        <taxon>Orchidaceae</taxon>
        <taxon>Orchidoideae</taxon>
        <taxon>Orchideae</taxon>
        <taxon>Orchidinae</taxon>
        <taxon>Platanthera</taxon>
    </lineage>
</organism>
<proteinExistence type="predicted"/>